<evidence type="ECO:0000256" key="4">
    <source>
        <dbReference type="ARBA" id="ARBA00023235"/>
    </source>
</evidence>
<dbReference type="EC" id="5.2.1.8" evidence="6"/>
<accession>A0ABV8PZF7</accession>
<comment type="caution">
    <text evidence="9">The sequence shown here is derived from an EMBL/GenBank/DDBJ whole genome shotgun (WGS) entry which is preliminary data.</text>
</comment>
<evidence type="ECO:0000259" key="8">
    <source>
        <dbReference type="PROSITE" id="PS50059"/>
    </source>
</evidence>
<keyword evidence="10" id="KW-1185">Reference proteome</keyword>
<evidence type="ECO:0000313" key="9">
    <source>
        <dbReference type="EMBL" id="MFC4232210.1"/>
    </source>
</evidence>
<dbReference type="Pfam" id="PF00254">
    <property type="entry name" value="FKBP_C"/>
    <property type="match status" value="1"/>
</dbReference>
<keyword evidence="7" id="KW-0732">Signal</keyword>
<sequence>MKKVAIILTFTAAAISVTAQVKKPAAKPTATTAKPLAVVNPLKNSTDSASYALGARIAQNIKSQGFEGINQVVFQKAINDVLKGNKLAIVEEGLDACIGTYQQKAQSAKSAVAKAAGKKFLDANGKRPGVVTLPSGLQYEVVKAGTDTTKPKMGDKVKCHYHGTLIDGKVFDSSVDRGEPIVFPVAGVIKGWTEALQLMTVGSKWKLYIPSELAYGDQQAGPSIAPGSTLIFDVELISIEK</sequence>
<feature type="signal peptide" evidence="7">
    <location>
        <begin position="1"/>
        <end position="19"/>
    </location>
</feature>
<dbReference type="PROSITE" id="PS50059">
    <property type="entry name" value="FKBP_PPIASE"/>
    <property type="match status" value="1"/>
</dbReference>
<gene>
    <name evidence="9" type="ORF">ACFOW1_09930</name>
</gene>
<comment type="similarity">
    <text evidence="2 6">Belongs to the FKBP-type PPIase family.</text>
</comment>
<dbReference type="Proteomes" id="UP001595906">
    <property type="component" value="Unassembled WGS sequence"/>
</dbReference>
<evidence type="ECO:0000313" key="10">
    <source>
        <dbReference type="Proteomes" id="UP001595906"/>
    </source>
</evidence>
<feature type="chain" id="PRO_5046713172" description="Peptidyl-prolyl cis-trans isomerase" evidence="7">
    <location>
        <begin position="20"/>
        <end position="241"/>
    </location>
</feature>
<dbReference type="Gene3D" id="3.10.50.40">
    <property type="match status" value="1"/>
</dbReference>
<keyword evidence="3 5" id="KW-0697">Rotamase</keyword>
<dbReference type="InterPro" id="IPR036944">
    <property type="entry name" value="PPIase_FKBP_N_sf"/>
</dbReference>
<dbReference type="InterPro" id="IPR046357">
    <property type="entry name" value="PPIase_dom_sf"/>
</dbReference>
<dbReference type="InterPro" id="IPR001179">
    <property type="entry name" value="PPIase_FKBP_dom"/>
</dbReference>
<evidence type="ECO:0000256" key="3">
    <source>
        <dbReference type="ARBA" id="ARBA00023110"/>
    </source>
</evidence>
<evidence type="ECO:0000256" key="7">
    <source>
        <dbReference type="SAM" id="SignalP"/>
    </source>
</evidence>
<dbReference type="GO" id="GO:0003755">
    <property type="term" value="F:peptidyl-prolyl cis-trans isomerase activity"/>
    <property type="evidence" value="ECO:0007669"/>
    <property type="project" value="UniProtKB-EC"/>
</dbReference>
<evidence type="ECO:0000256" key="2">
    <source>
        <dbReference type="ARBA" id="ARBA00006577"/>
    </source>
</evidence>
<dbReference type="SUPFAM" id="SSF54534">
    <property type="entry name" value="FKBP-like"/>
    <property type="match status" value="1"/>
</dbReference>
<organism evidence="9 10">
    <name type="scientific">Parasediminibacterium paludis</name>
    <dbReference type="NCBI Taxonomy" id="908966"/>
    <lineage>
        <taxon>Bacteria</taxon>
        <taxon>Pseudomonadati</taxon>
        <taxon>Bacteroidota</taxon>
        <taxon>Chitinophagia</taxon>
        <taxon>Chitinophagales</taxon>
        <taxon>Chitinophagaceae</taxon>
        <taxon>Parasediminibacterium</taxon>
    </lineage>
</organism>
<keyword evidence="4 5" id="KW-0413">Isomerase</keyword>
<protein>
    <recommendedName>
        <fullName evidence="6">Peptidyl-prolyl cis-trans isomerase</fullName>
        <ecNumber evidence="6">5.2.1.8</ecNumber>
    </recommendedName>
</protein>
<dbReference type="Pfam" id="PF01346">
    <property type="entry name" value="FKBP_N"/>
    <property type="match status" value="1"/>
</dbReference>
<dbReference type="InterPro" id="IPR000774">
    <property type="entry name" value="PPIase_FKBP_N"/>
</dbReference>
<dbReference type="PANTHER" id="PTHR43811:SF23">
    <property type="entry name" value="FKBP-TYPE 22 KDA PEPTIDYL-PROLYL CIS-TRANS ISOMERASE"/>
    <property type="match status" value="1"/>
</dbReference>
<reference evidence="10" key="1">
    <citation type="journal article" date="2019" name="Int. J. Syst. Evol. Microbiol.">
        <title>The Global Catalogue of Microorganisms (GCM) 10K type strain sequencing project: providing services to taxonomists for standard genome sequencing and annotation.</title>
        <authorList>
            <consortium name="The Broad Institute Genomics Platform"/>
            <consortium name="The Broad Institute Genome Sequencing Center for Infectious Disease"/>
            <person name="Wu L."/>
            <person name="Ma J."/>
        </authorList>
    </citation>
    <scope>NUCLEOTIDE SEQUENCE [LARGE SCALE GENOMIC DNA]</scope>
    <source>
        <strain evidence="10">CECT 8010</strain>
    </source>
</reference>
<evidence type="ECO:0000256" key="5">
    <source>
        <dbReference type="PROSITE-ProRule" id="PRU00277"/>
    </source>
</evidence>
<dbReference type="RefSeq" id="WP_379013977.1">
    <property type="nucleotide sequence ID" value="NZ_JBHSDC010000019.1"/>
</dbReference>
<dbReference type="EMBL" id="JBHSDC010000019">
    <property type="protein sequence ID" value="MFC4232210.1"/>
    <property type="molecule type" value="Genomic_DNA"/>
</dbReference>
<evidence type="ECO:0000256" key="1">
    <source>
        <dbReference type="ARBA" id="ARBA00000971"/>
    </source>
</evidence>
<dbReference type="PANTHER" id="PTHR43811">
    <property type="entry name" value="FKBP-TYPE PEPTIDYL-PROLYL CIS-TRANS ISOMERASE FKPA"/>
    <property type="match status" value="1"/>
</dbReference>
<feature type="domain" description="PPIase FKBP-type" evidence="8">
    <location>
        <begin position="154"/>
        <end position="240"/>
    </location>
</feature>
<proteinExistence type="inferred from homology"/>
<evidence type="ECO:0000256" key="6">
    <source>
        <dbReference type="RuleBase" id="RU003915"/>
    </source>
</evidence>
<name>A0ABV8PZF7_9BACT</name>
<comment type="catalytic activity">
    <reaction evidence="1 5 6">
        <text>[protein]-peptidylproline (omega=180) = [protein]-peptidylproline (omega=0)</text>
        <dbReference type="Rhea" id="RHEA:16237"/>
        <dbReference type="Rhea" id="RHEA-COMP:10747"/>
        <dbReference type="Rhea" id="RHEA-COMP:10748"/>
        <dbReference type="ChEBI" id="CHEBI:83833"/>
        <dbReference type="ChEBI" id="CHEBI:83834"/>
        <dbReference type="EC" id="5.2.1.8"/>
    </reaction>
</comment>
<dbReference type="Gene3D" id="1.10.287.460">
    <property type="entry name" value="Peptidyl-prolyl cis-trans isomerase, FKBP-type, N-terminal domain"/>
    <property type="match status" value="1"/>
</dbReference>